<evidence type="ECO:0000313" key="4">
    <source>
        <dbReference type="Proteomes" id="UP000240542"/>
    </source>
</evidence>
<dbReference type="PROSITE" id="PS51257">
    <property type="entry name" value="PROKAR_LIPOPROTEIN"/>
    <property type="match status" value="1"/>
</dbReference>
<dbReference type="PANTHER" id="PTHR33392:SF6">
    <property type="entry name" value="POLYISOPRENYL-TEICHOIC ACID--PEPTIDOGLYCAN TEICHOIC ACID TRANSFERASE TAGU"/>
    <property type="match status" value="1"/>
</dbReference>
<dbReference type="Proteomes" id="UP000240542">
    <property type="component" value="Unassembled WGS sequence"/>
</dbReference>
<evidence type="ECO:0000256" key="1">
    <source>
        <dbReference type="ARBA" id="ARBA00006068"/>
    </source>
</evidence>
<accession>A0A2P8CZ52</accession>
<dbReference type="Pfam" id="PF03816">
    <property type="entry name" value="LytR_cpsA_psr"/>
    <property type="match status" value="1"/>
</dbReference>
<evidence type="ECO:0000313" key="3">
    <source>
        <dbReference type="EMBL" id="PSK90249.1"/>
    </source>
</evidence>
<organism evidence="3 4">
    <name type="scientific">Murinocardiopsis flavida</name>
    <dbReference type="NCBI Taxonomy" id="645275"/>
    <lineage>
        <taxon>Bacteria</taxon>
        <taxon>Bacillati</taxon>
        <taxon>Actinomycetota</taxon>
        <taxon>Actinomycetes</taxon>
        <taxon>Streptosporangiales</taxon>
        <taxon>Nocardiopsidaceae</taxon>
        <taxon>Murinocardiopsis</taxon>
    </lineage>
</organism>
<dbReference type="NCBIfam" id="TIGR00350">
    <property type="entry name" value="lytR_cpsA_psr"/>
    <property type="match status" value="1"/>
</dbReference>
<dbReference type="OrthoDB" id="5168236at2"/>
<comment type="similarity">
    <text evidence="1">Belongs to the LytR/CpsA/Psr (LCP) family.</text>
</comment>
<name>A0A2P8CZ52_9ACTN</name>
<dbReference type="PANTHER" id="PTHR33392">
    <property type="entry name" value="POLYISOPRENYL-TEICHOIC ACID--PEPTIDOGLYCAN TEICHOIC ACID TRANSFERASE TAGU"/>
    <property type="match status" value="1"/>
</dbReference>
<reference evidence="3 4" key="1">
    <citation type="submission" date="2018-03" db="EMBL/GenBank/DDBJ databases">
        <title>Genomic Encyclopedia of Archaeal and Bacterial Type Strains, Phase II (KMG-II): from individual species to whole genera.</title>
        <authorList>
            <person name="Goeker M."/>
        </authorList>
    </citation>
    <scope>NUCLEOTIDE SEQUENCE [LARGE SCALE GENOMIC DNA]</scope>
    <source>
        <strain evidence="3 4">DSM 45312</strain>
    </source>
</reference>
<dbReference type="InterPro" id="IPR004474">
    <property type="entry name" value="LytR_CpsA_psr"/>
</dbReference>
<keyword evidence="4" id="KW-1185">Reference proteome</keyword>
<sequence>MGKPKRRRRRIILSVLLALAVLAACGTGWVLSRQDGYDRNIQRIADALPTASSKRPLPDAGENWLLVGSDMRGDFTETTWRKGEARSDTIMLLHAPKGRDDSYVVSIPRDSWVEIPGHGRAKINASFERGGPRLLVETVEKLTDVRIDHFAAVDFQGFKTMTDALGGVDVHLAEDVYDPSNEWSWEAGKNHMDGDEALRFVRERKGLPGSDFDRVKRQQAFIKAMAEKAASTGVLTDPARLDAFLEAASGAVAVDSGTTMGTMRSLAARMARGGPEGIEFISLPAAETGYEGSQNVVRLDTSAVKDFSAALREDRLDEYIEEHELANDVDKVN</sequence>
<comment type="caution">
    <text evidence="3">The sequence shown here is derived from an EMBL/GenBank/DDBJ whole genome shotgun (WGS) entry which is preliminary data.</text>
</comment>
<dbReference type="EMBL" id="PYGA01000023">
    <property type="protein sequence ID" value="PSK90249.1"/>
    <property type="molecule type" value="Genomic_DNA"/>
</dbReference>
<dbReference type="InterPro" id="IPR050922">
    <property type="entry name" value="LytR/CpsA/Psr_CW_biosynth"/>
</dbReference>
<dbReference type="AlphaFoldDB" id="A0A2P8CZ52"/>
<evidence type="ECO:0000259" key="2">
    <source>
        <dbReference type="Pfam" id="PF03816"/>
    </source>
</evidence>
<proteinExistence type="inferred from homology"/>
<protein>
    <submittedName>
        <fullName evidence="3">LytR family transcriptional attenuator</fullName>
    </submittedName>
</protein>
<feature type="domain" description="Cell envelope-related transcriptional attenuator" evidence="2">
    <location>
        <begin position="86"/>
        <end position="230"/>
    </location>
</feature>
<dbReference type="RefSeq" id="WP_106585930.1">
    <property type="nucleotide sequence ID" value="NZ_PYGA01000023.1"/>
</dbReference>
<gene>
    <name evidence="3" type="ORF">CLV63_12378</name>
</gene>
<dbReference type="Gene3D" id="3.40.630.190">
    <property type="entry name" value="LCP protein"/>
    <property type="match status" value="1"/>
</dbReference>